<feature type="transmembrane region" description="Helical" evidence="1">
    <location>
        <begin position="238"/>
        <end position="257"/>
    </location>
</feature>
<evidence type="ECO:0000313" key="2">
    <source>
        <dbReference type="EMBL" id="CCB90013.1"/>
    </source>
</evidence>
<dbReference type="Proteomes" id="UP000000496">
    <property type="component" value="Chromosome gsn.131"/>
</dbReference>
<organism evidence="2 3">
    <name type="scientific">Simkania negevensis (strain ATCC VR-1471 / DSM 27360 / Z)</name>
    <dbReference type="NCBI Taxonomy" id="331113"/>
    <lineage>
        <taxon>Bacteria</taxon>
        <taxon>Pseudomonadati</taxon>
        <taxon>Chlamydiota</taxon>
        <taxon>Chlamydiia</taxon>
        <taxon>Parachlamydiales</taxon>
        <taxon>Simkaniaceae</taxon>
        <taxon>Simkania</taxon>
    </lineage>
</organism>
<keyword evidence="3" id="KW-1185">Reference proteome</keyword>
<dbReference type="RefSeq" id="WP_013944479.1">
    <property type="nucleotide sequence ID" value="NC_015713.1"/>
</dbReference>
<keyword evidence="1" id="KW-0812">Transmembrane</keyword>
<name>F8L3Y3_SIMNZ</name>
<sequence length="270" mass="29822">MADKVTPVPLFTYQACENFFKNRKDDDFERIPLLALGCIFLLASKLESFSGFEWGSVVDFGKLGGKMSNLTDYWEIVDTVKSAGKATAALWPVFSKLDLTTNEGRLQAFEAAKDISLFAAKTISNFVNFVEMMVDIGGLKGLNIHKWKFFGSGLGALAYGKLLYTNLSTELKDPEDLKDVKKAAQDMYKAQHAWKEFYGTMITASILAMKVIGFCAAAHALYGTANVVKFIADRKGDLLLTSFATFIGGVLGTHFYGEQMRAFKVENKAT</sequence>
<gene>
    <name evidence="2" type="ordered locus">SNE_A21360</name>
</gene>
<proteinExistence type="predicted"/>
<dbReference type="EMBL" id="FR872582">
    <property type="protein sequence ID" value="CCB90013.1"/>
    <property type="molecule type" value="Genomic_DNA"/>
</dbReference>
<feature type="transmembrane region" description="Helical" evidence="1">
    <location>
        <begin position="197"/>
        <end position="222"/>
    </location>
</feature>
<dbReference type="AlphaFoldDB" id="F8L3Y3"/>
<dbReference type="STRING" id="331113.SNE_A21360"/>
<keyword evidence="1" id="KW-0472">Membrane</keyword>
<evidence type="ECO:0000256" key="1">
    <source>
        <dbReference type="SAM" id="Phobius"/>
    </source>
</evidence>
<reference evidence="2" key="2">
    <citation type="journal article" date="2011" name="Mol. Biol. Evol.">
        <title>Unity in variety--the pan-genome of the Chlamydiae.</title>
        <authorList>
            <person name="Collingro A."/>
            <person name="Tischler P."/>
            <person name="Weinmaier T."/>
            <person name="Penz T."/>
            <person name="Heinz E."/>
            <person name="Brunham R.C."/>
            <person name="Read T.D."/>
            <person name="Bavoil P.M."/>
            <person name="Sachse K."/>
            <person name="Kahane S."/>
            <person name="Friedman M.G."/>
            <person name="Rattei T."/>
            <person name="Myers G.S."/>
            <person name="Horn M."/>
        </authorList>
    </citation>
    <scope>NUCLEOTIDE SEQUENCE [LARGE SCALE GENOMIC DNA]</scope>
    <source>
        <strain evidence="2">Z</strain>
    </source>
</reference>
<dbReference type="KEGG" id="sng:SNE_A21360"/>
<reference key="1">
    <citation type="journal article" date="2011" name="Mol. Biol. Evol.">
        <title>Unity in variety -- the pan-genome of the Chlamydiae.</title>
        <authorList>
            <person name="Collingro A."/>
            <person name="Tischler P."/>
            <person name="Weinmaier T."/>
            <person name="Penz T."/>
            <person name="Heinz E."/>
            <person name="Brunham R.C."/>
            <person name="Read T.D."/>
            <person name="Bavoil P.M."/>
            <person name="Sachse K."/>
            <person name="Kahane S."/>
            <person name="Friedman M.G."/>
            <person name="Rattei T."/>
            <person name="Myers G.S.A."/>
            <person name="Horn M."/>
        </authorList>
    </citation>
    <scope>NUCLEOTIDE SEQUENCE</scope>
    <source>
        <strain>Z</strain>
    </source>
</reference>
<dbReference type="HOGENOM" id="CLU_1026357_0_0_0"/>
<protein>
    <submittedName>
        <fullName evidence="2">Uncharacterized protein</fullName>
    </submittedName>
</protein>
<keyword evidence="1" id="KW-1133">Transmembrane helix</keyword>
<accession>F8L3Y3</accession>
<evidence type="ECO:0000313" key="3">
    <source>
        <dbReference type="Proteomes" id="UP000000496"/>
    </source>
</evidence>